<protein>
    <submittedName>
        <fullName evidence="9">Uncharacterized protein</fullName>
    </submittedName>
</protein>
<dbReference type="Proteomes" id="UP000663834">
    <property type="component" value="Unassembled WGS sequence"/>
</dbReference>
<feature type="compositionally biased region" description="Polar residues" evidence="7">
    <location>
        <begin position="1"/>
        <end position="10"/>
    </location>
</feature>
<dbReference type="GO" id="GO:0007155">
    <property type="term" value="P:cell adhesion"/>
    <property type="evidence" value="ECO:0007669"/>
    <property type="project" value="UniProtKB-KW"/>
</dbReference>
<keyword evidence="3 8" id="KW-0812">Transmembrane</keyword>
<dbReference type="EMBL" id="CAJNOW010003631">
    <property type="protein sequence ID" value="CAF1390400.1"/>
    <property type="molecule type" value="Genomic_DNA"/>
</dbReference>
<feature type="transmembrane region" description="Helical" evidence="8">
    <location>
        <begin position="64"/>
        <end position="82"/>
    </location>
</feature>
<reference evidence="9" key="1">
    <citation type="submission" date="2021-02" db="EMBL/GenBank/DDBJ databases">
        <authorList>
            <person name="Nowell W R."/>
        </authorList>
    </citation>
    <scope>NUCLEOTIDE SEQUENCE</scope>
</reference>
<comment type="subcellular location">
    <subcellularLocation>
        <location evidence="1">Membrane</location>
        <topology evidence="1">Multi-pass membrane protein</topology>
    </subcellularLocation>
</comment>
<evidence type="ECO:0000256" key="8">
    <source>
        <dbReference type="SAM" id="Phobius"/>
    </source>
</evidence>
<feature type="region of interest" description="Disordered" evidence="7">
    <location>
        <begin position="1"/>
        <end position="26"/>
    </location>
</feature>
<dbReference type="EMBL" id="CAJNRF010010734">
    <property type="protein sequence ID" value="CAF2124008.1"/>
    <property type="molecule type" value="Genomic_DNA"/>
</dbReference>
<dbReference type="GO" id="GO:0042246">
    <property type="term" value="P:tissue regeneration"/>
    <property type="evidence" value="ECO:0007669"/>
    <property type="project" value="InterPro"/>
</dbReference>
<evidence type="ECO:0000256" key="6">
    <source>
        <dbReference type="ARBA" id="ARBA00023136"/>
    </source>
</evidence>
<evidence type="ECO:0000256" key="1">
    <source>
        <dbReference type="ARBA" id="ARBA00004141"/>
    </source>
</evidence>
<evidence type="ECO:0000313" key="13">
    <source>
        <dbReference type="EMBL" id="CAF2269464.1"/>
    </source>
</evidence>
<dbReference type="Proteomes" id="UP000663824">
    <property type="component" value="Unassembled WGS sequence"/>
</dbReference>
<dbReference type="GO" id="GO:0016020">
    <property type="term" value="C:membrane"/>
    <property type="evidence" value="ECO:0007669"/>
    <property type="project" value="UniProtKB-SubCell"/>
</dbReference>
<evidence type="ECO:0000313" key="10">
    <source>
        <dbReference type="EMBL" id="CAF1390400.1"/>
    </source>
</evidence>
<dbReference type="Proteomes" id="UP000663855">
    <property type="component" value="Unassembled WGS sequence"/>
</dbReference>
<dbReference type="PANTHER" id="PTHR12316">
    <property type="entry name" value="NINJURIN-RELATED"/>
    <property type="match status" value="1"/>
</dbReference>
<comment type="similarity">
    <text evidence="2">Belongs to the ninjurin family.</text>
</comment>
<sequence>MSAEDQQAIESAQAPMIDRERGESEVDKRRFDVKRYIPTALRAQDKTQPPGVLLDPRFYSMKKTAMTIMCLLIIIMSNSVQLKHVLKVGHGHAFYGTQVTLGIISVIMCASIGFYLMYMLTINDQNIHKQRKIDFLQNLGLIFLFSLFVLNIIYTIFHAI</sequence>
<dbReference type="Proteomes" id="UP000663887">
    <property type="component" value="Unassembled WGS sequence"/>
</dbReference>
<accession>A0A815GFY6</accession>
<feature type="transmembrane region" description="Helical" evidence="8">
    <location>
        <begin position="94"/>
        <end position="118"/>
    </location>
</feature>
<feature type="compositionally biased region" description="Basic and acidic residues" evidence="7">
    <location>
        <begin position="17"/>
        <end position="26"/>
    </location>
</feature>
<dbReference type="PANTHER" id="PTHR12316:SF17">
    <property type="entry name" value="NINJURIN C, ISOFORM D"/>
    <property type="match status" value="1"/>
</dbReference>
<dbReference type="AlphaFoldDB" id="A0A815GFY6"/>
<keyword evidence="4" id="KW-0130">Cell adhesion</keyword>
<evidence type="ECO:0000313" key="11">
    <source>
        <dbReference type="EMBL" id="CAF2124008.1"/>
    </source>
</evidence>
<gene>
    <name evidence="9" type="ORF">CJN711_LOCUS18791</name>
    <name evidence="10" type="ORF">KQP761_LOCUS9185</name>
    <name evidence="12" type="ORF">MBJ925_LOCUS36983</name>
    <name evidence="11" type="ORF">WKI299_LOCUS24945</name>
    <name evidence="13" type="ORF">XDN619_LOCUS36993</name>
</gene>
<dbReference type="EMBL" id="CAJNOV010008791">
    <property type="protein sequence ID" value="CAF1338305.1"/>
    <property type="molecule type" value="Genomic_DNA"/>
</dbReference>
<name>A0A815GFY6_9BILA</name>
<dbReference type="InterPro" id="IPR007007">
    <property type="entry name" value="Ninjurin"/>
</dbReference>
<organism evidence="9 14">
    <name type="scientific">Rotaria magnacalcarata</name>
    <dbReference type="NCBI Taxonomy" id="392030"/>
    <lineage>
        <taxon>Eukaryota</taxon>
        <taxon>Metazoa</taxon>
        <taxon>Spiralia</taxon>
        <taxon>Gnathifera</taxon>
        <taxon>Rotifera</taxon>
        <taxon>Eurotatoria</taxon>
        <taxon>Bdelloidea</taxon>
        <taxon>Philodinida</taxon>
        <taxon>Philodinidae</taxon>
        <taxon>Rotaria</taxon>
    </lineage>
</organism>
<comment type="caution">
    <text evidence="9">The sequence shown here is derived from an EMBL/GenBank/DDBJ whole genome shotgun (WGS) entry which is preliminary data.</text>
</comment>
<evidence type="ECO:0000256" key="4">
    <source>
        <dbReference type="ARBA" id="ARBA00022889"/>
    </source>
</evidence>
<dbReference type="EMBL" id="CAJNRE010020420">
    <property type="protein sequence ID" value="CAF2232874.1"/>
    <property type="molecule type" value="Genomic_DNA"/>
</dbReference>
<evidence type="ECO:0000256" key="2">
    <source>
        <dbReference type="ARBA" id="ARBA00008141"/>
    </source>
</evidence>
<proteinExistence type="inferred from homology"/>
<evidence type="ECO:0000256" key="3">
    <source>
        <dbReference type="ARBA" id="ARBA00022692"/>
    </source>
</evidence>
<keyword evidence="5 8" id="KW-1133">Transmembrane helix</keyword>
<evidence type="ECO:0000313" key="14">
    <source>
        <dbReference type="Proteomes" id="UP000663855"/>
    </source>
</evidence>
<evidence type="ECO:0000256" key="5">
    <source>
        <dbReference type="ARBA" id="ARBA00022989"/>
    </source>
</evidence>
<evidence type="ECO:0000313" key="12">
    <source>
        <dbReference type="EMBL" id="CAF2232874.1"/>
    </source>
</evidence>
<feature type="transmembrane region" description="Helical" evidence="8">
    <location>
        <begin position="139"/>
        <end position="157"/>
    </location>
</feature>
<dbReference type="EMBL" id="CAJNRG010019166">
    <property type="protein sequence ID" value="CAF2269464.1"/>
    <property type="molecule type" value="Genomic_DNA"/>
</dbReference>
<keyword evidence="6 8" id="KW-0472">Membrane</keyword>
<dbReference type="OrthoDB" id="6114058at2759"/>
<dbReference type="Pfam" id="PF04923">
    <property type="entry name" value="Ninjurin"/>
    <property type="match status" value="1"/>
</dbReference>
<evidence type="ECO:0000313" key="9">
    <source>
        <dbReference type="EMBL" id="CAF1338305.1"/>
    </source>
</evidence>
<evidence type="ECO:0000256" key="7">
    <source>
        <dbReference type="SAM" id="MobiDB-lite"/>
    </source>
</evidence>
<dbReference type="Proteomes" id="UP000663856">
    <property type="component" value="Unassembled WGS sequence"/>
</dbReference>